<evidence type="ECO:0008006" key="4">
    <source>
        <dbReference type="Google" id="ProtNLM"/>
    </source>
</evidence>
<dbReference type="Proteomes" id="UP000249873">
    <property type="component" value="Chromosome"/>
</dbReference>
<feature type="transmembrane region" description="Helical" evidence="1">
    <location>
        <begin position="90"/>
        <end position="110"/>
    </location>
</feature>
<keyword evidence="1" id="KW-1133">Transmembrane helix</keyword>
<keyword evidence="1" id="KW-0472">Membrane</keyword>
<evidence type="ECO:0000313" key="2">
    <source>
        <dbReference type="EMBL" id="AWV97321.1"/>
    </source>
</evidence>
<evidence type="ECO:0000313" key="3">
    <source>
        <dbReference type="Proteomes" id="UP000249873"/>
    </source>
</evidence>
<reference evidence="2 3" key="1">
    <citation type="submission" date="2018-05" db="EMBL/GenBank/DDBJ databases">
        <title>Complete genome sequence of Arcticibacterium luteifluviistationis SM1504T, a cytophagaceae bacterium isolated from Arctic surface seawater.</title>
        <authorList>
            <person name="Li Y."/>
            <person name="Qin Q.-L."/>
        </authorList>
    </citation>
    <scope>NUCLEOTIDE SEQUENCE [LARGE SCALE GENOMIC DNA]</scope>
    <source>
        <strain evidence="2 3">SM1504</strain>
    </source>
</reference>
<dbReference type="RefSeq" id="WP_111370423.1">
    <property type="nucleotide sequence ID" value="NZ_CP029480.1"/>
</dbReference>
<dbReference type="InterPro" id="IPR029377">
    <property type="entry name" value="TMEM220"/>
</dbReference>
<feature type="transmembrane region" description="Helical" evidence="1">
    <location>
        <begin position="28"/>
        <end position="46"/>
    </location>
</feature>
<accession>A0A2Z4G808</accession>
<dbReference type="KEGG" id="als:DJ013_03695"/>
<evidence type="ECO:0000256" key="1">
    <source>
        <dbReference type="SAM" id="Phobius"/>
    </source>
</evidence>
<dbReference type="EMBL" id="CP029480">
    <property type="protein sequence ID" value="AWV97321.1"/>
    <property type="molecule type" value="Genomic_DNA"/>
</dbReference>
<dbReference type="Pfam" id="PF15071">
    <property type="entry name" value="TMEM220"/>
    <property type="match status" value="1"/>
</dbReference>
<sequence>MTLKKVILWLSVLLMVLSAIVQLNDPDPITWIAAYLLVAFLGFRKIRGNTTDSYWPAALVYLFWGINQFPPEWEGVLLDQVGMKTLNIELGRESLGLIICAAFLTIYSFLDKK</sequence>
<organism evidence="2 3">
    <name type="scientific">Arcticibacterium luteifluviistationis</name>
    <dbReference type="NCBI Taxonomy" id="1784714"/>
    <lineage>
        <taxon>Bacteria</taxon>
        <taxon>Pseudomonadati</taxon>
        <taxon>Bacteroidota</taxon>
        <taxon>Cytophagia</taxon>
        <taxon>Cytophagales</taxon>
        <taxon>Leadbetterellaceae</taxon>
        <taxon>Arcticibacterium</taxon>
    </lineage>
</organism>
<proteinExistence type="predicted"/>
<keyword evidence="1" id="KW-0812">Transmembrane</keyword>
<dbReference type="AlphaFoldDB" id="A0A2Z4G808"/>
<dbReference type="OrthoDB" id="329078at2"/>
<gene>
    <name evidence="2" type="ORF">DJ013_03695</name>
</gene>
<name>A0A2Z4G808_9BACT</name>
<keyword evidence="3" id="KW-1185">Reference proteome</keyword>
<protein>
    <recommendedName>
        <fullName evidence="4">Transmembrane family 220, helix</fullName>
    </recommendedName>
</protein>